<accession>A0AA85IWA2</accession>
<proteinExistence type="inferred from homology"/>
<evidence type="ECO:0000256" key="1">
    <source>
        <dbReference type="ARBA" id="ARBA00007831"/>
    </source>
</evidence>
<organism evidence="5 6">
    <name type="scientific">Trichobilharzia regenti</name>
    <name type="common">Nasal bird schistosome</name>
    <dbReference type="NCBI Taxonomy" id="157069"/>
    <lineage>
        <taxon>Eukaryota</taxon>
        <taxon>Metazoa</taxon>
        <taxon>Spiralia</taxon>
        <taxon>Lophotrochozoa</taxon>
        <taxon>Platyhelminthes</taxon>
        <taxon>Trematoda</taxon>
        <taxon>Digenea</taxon>
        <taxon>Strigeidida</taxon>
        <taxon>Schistosomatoidea</taxon>
        <taxon>Schistosomatidae</taxon>
        <taxon>Trichobilharzia</taxon>
    </lineage>
</organism>
<dbReference type="Gene3D" id="1.10.220.10">
    <property type="entry name" value="Annexin"/>
    <property type="match status" value="3"/>
</dbReference>
<dbReference type="GO" id="GO:0005737">
    <property type="term" value="C:cytoplasm"/>
    <property type="evidence" value="ECO:0007669"/>
    <property type="project" value="TreeGrafter"/>
</dbReference>
<evidence type="ECO:0000256" key="2">
    <source>
        <dbReference type="ARBA" id="ARBA00022737"/>
    </source>
</evidence>
<keyword evidence="4" id="KW-0732">Signal</keyword>
<dbReference type="SMART" id="SM00335">
    <property type="entry name" value="ANX"/>
    <property type="match status" value="3"/>
</dbReference>
<evidence type="ECO:0000313" key="6">
    <source>
        <dbReference type="WBParaSite" id="TREG1_124570.1"/>
    </source>
</evidence>
<reference evidence="6" key="2">
    <citation type="submission" date="2023-11" db="UniProtKB">
        <authorList>
            <consortium name="WormBaseParasite"/>
        </authorList>
    </citation>
    <scope>IDENTIFICATION</scope>
</reference>
<dbReference type="Pfam" id="PF00191">
    <property type="entry name" value="Annexin"/>
    <property type="match status" value="2"/>
</dbReference>
<dbReference type="SUPFAM" id="SSF47874">
    <property type="entry name" value="Annexin"/>
    <property type="match status" value="1"/>
</dbReference>
<dbReference type="PROSITE" id="PS51257">
    <property type="entry name" value="PROKAR_LIPOPROTEIN"/>
    <property type="match status" value="1"/>
</dbReference>
<dbReference type="InterPro" id="IPR037104">
    <property type="entry name" value="Annexin_sf"/>
</dbReference>
<evidence type="ECO:0000313" key="5">
    <source>
        <dbReference type="Proteomes" id="UP000050795"/>
    </source>
</evidence>
<name>A0AA85IWA2_TRIRE</name>
<dbReference type="PROSITE" id="PS51897">
    <property type="entry name" value="ANNEXIN_2"/>
    <property type="match status" value="2"/>
</dbReference>
<dbReference type="GO" id="GO:0005544">
    <property type="term" value="F:calcium-dependent phospholipid binding"/>
    <property type="evidence" value="ECO:0007669"/>
    <property type="project" value="InterPro"/>
</dbReference>
<dbReference type="InterPro" id="IPR018502">
    <property type="entry name" value="Annexin_repeat"/>
</dbReference>
<dbReference type="GO" id="GO:0005509">
    <property type="term" value="F:calcium ion binding"/>
    <property type="evidence" value="ECO:0007669"/>
    <property type="project" value="InterPro"/>
</dbReference>
<dbReference type="PANTHER" id="PTHR10502:SF102">
    <property type="entry name" value="ANNEXIN B11"/>
    <property type="match status" value="1"/>
</dbReference>
<dbReference type="PANTHER" id="PTHR10502">
    <property type="entry name" value="ANNEXIN"/>
    <property type="match status" value="1"/>
</dbReference>
<dbReference type="GO" id="GO:0001786">
    <property type="term" value="F:phosphatidylserine binding"/>
    <property type="evidence" value="ECO:0007669"/>
    <property type="project" value="TreeGrafter"/>
</dbReference>
<protein>
    <recommendedName>
        <fullName evidence="7">Annexin</fullName>
    </recommendedName>
</protein>
<reference evidence="5" key="1">
    <citation type="submission" date="2022-06" db="EMBL/GenBank/DDBJ databases">
        <authorList>
            <person name="Berger JAMES D."/>
            <person name="Berger JAMES D."/>
        </authorList>
    </citation>
    <scope>NUCLEOTIDE SEQUENCE [LARGE SCALE GENOMIC DNA]</scope>
</reference>
<dbReference type="AlphaFoldDB" id="A0AA85IWA2"/>
<keyword evidence="2" id="KW-0677">Repeat</keyword>
<keyword evidence="5" id="KW-1185">Reference proteome</keyword>
<comment type="similarity">
    <text evidence="1">Belongs to the annexin family.</text>
</comment>
<feature type="signal peptide" evidence="4">
    <location>
        <begin position="1"/>
        <end position="23"/>
    </location>
</feature>
<dbReference type="InterPro" id="IPR001464">
    <property type="entry name" value="Annexin"/>
</dbReference>
<keyword evidence="3" id="KW-0041">Annexin</keyword>
<dbReference type="PRINTS" id="PR00196">
    <property type="entry name" value="ANNEXIN"/>
</dbReference>
<sequence length="382" mass="44782">MTMECKMILIQYVLLACLHLIKAEEAEADIFPFVRSPFHHVDWLGKRYESTIHPTDQFFAHRDAITLGKAINSNGDITGTLLSILTARTNLERQQIKKTYQSIYRKSLTDMIARKTNKQFANLMDDLLTNTPELLVKEYLKALKSSDVRLVTTILNDFWNEEYKAFVNAYTPHANRTFWDDLRDNYGIFIKQILYGIVDTRLIEPEWTSEIKGQGRKPKLDKESAMKKAEEFENSMSYGEDYGDLLGYTMSEIDPFQLRLIIQIYSRKYNRNLRRDIVTGTSGRIRDLLLALYDYATDKPSLMADILHDAMKNRNTDDRGFQRWLILRSEIDLRSIENRYERKYKRSLSENVKRMFTGDQRKALSAILQGNRNVITDYYNPK</sequence>
<evidence type="ECO:0000256" key="4">
    <source>
        <dbReference type="SAM" id="SignalP"/>
    </source>
</evidence>
<dbReference type="GO" id="GO:0005886">
    <property type="term" value="C:plasma membrane"/>
    <property type="evidence" value="ECO:0007669"/>
    <property type="project" value="TreeGrafter"/>
</dbReference>
<evidence type="ECO:0000256" key="3">
    <source>
        <dbReference type="ARBA" id="ARBA00023216"/>
    </source>
</evidence>
<dbReference type="Proteomes" id="UP000050795">
    <property type="component" value="Unassembled WGS sequence"/>
</dbReference>
<dbReference type="WBParaSite" id="TREG1_124570.1">
    <property type="protein sequence ID" value="TREG1_124570.1"/>
    <property type="gene ID" value="TREG1_124570"/>
</dbReference>
<feature type="chain" id="PRO_5041675610" description="Annexin" evidence="4">
    <location>
        <begin position="24"/>
        <end position="382"/>
    </location>
</feature>
<evidence type="ECO:0008006" key="7">
    <source>
        <dbReference type="Google" id="ProtNLM"/>
    </source>
</evidence>